<evidence type="ECO:0000313" key="2">
    <source>
        <dbReference type="EMBL" id="MBC8756822.1"/>
    </source>
</evidence>
<reference evidence="2 3" key="1">
    <citation type="submission" date="2020-07" db="EMBL/GenBank/DDBJ databases">
        <title>Description of Kordia aestuariivivens sp. nov., isolated from a tidal flat.</title>
        <authorList>
            <person name="Park S."/>
            <person name="Yoon J.-H."/>
        </authorList>
    </citation>
    <scope>NUCLEOTIDE SEQUENCE [LARGE SCALE GENOMIC DNA]</scope>
    <source>
        <strain evidence="2 3">YSTF-M3</strain>
    </source>
</reference>
<organism evidence="2 3">
    <name type="scientific">Kordia aestuariivivens</name>
    <dbReference type="NCBI Taxonomy" id="2759037"/>
    <lineage>
        <taxon>Bacteria</taxon>
        <taxon>Pseudomonadati</taxon>
        <taxon>Bacteroidota</taxon>
        <taxon>Flavobacteriia</taxon>
        <taxon>Flavobacteriales</taxon>
        <taxon>Flavobacteriaceae</taxon>
        <taxon>Kordia</taxon>
    </lineage>
</organism>
<keyword evidence="1" id="KW-0732">Signal</keyword>
<dbReference type="InterPro" id="IPR011990">
    <property type="entry name" value="TPR-like_helical_dom_sf"/>
</dbReference>
<dbReference type="Proteomes" id="UP000619238">
    <property type="component" value="Unassembled WGS sequence"/>
</dbReference>
<keyword evidence="3" id="KW-1185">Reference proteome</keyword>
<accession>A0ABR7QE31</accession>
<gene>
    <name evidence="2" type="ORF">H2O64_19265</name>
</gene>
<protein>
    <recommendedName>
        <fullName evidence="4">Tetratricopeptide repeat protein</fullName>
    </recommendedName>
</protein>
<evidence type="ECO:0000256" key="1">
    <source>
        <dbReference type="SAM" id="SignalP"/>
    </source>
</evidence>
<comment type="caution">
    <text evidence="2">The sequence shown here is derived from an EMBL/GenBank/DDBJ whole genome shotgun (WGS) entry which is preliminary data.</text>
</comment>
<sequence length="391" mass="46709">MKYIFTLLLCCFSTIIFAQNFAVNDSINDATVIVFGEQLQDSFYEKETTFFINNFDKDGFTKKVVLSLEETNKSQKIKKFNSSFKDGFFKGFEAFPLKIIESMEKDNSYDIVNYYYNDSEQKYHLLFRMFSDEEGLNYHDYQLNYVNEKFLIEDLYIYSTGEYLSETLRQLYLMAIPKQYIDDIDIKRNRIANILFILQYKKLLEKQEYKKAFDLLNNLEGDIKNQKIYYTLKIQVASEINDVYYMEAIDELLKKFPDDPSTQLMAVDYHVMLKDYNATMGALNALQEATEDDFIEYVKGNMAWEFEDYEGAEKAYTYIMNEYPNYEMAKISLLYLYDFLEKHEDNILLLNKMIDSEEYTKQDLVDFIDDKENEFEHLPNAPIYKKWKEKK</sequence>
<evidence type="ECO:0000313" key="3">
    <source>
        <dbReference type="Proteomes" id="UP000619238"/>
    </source>
</evidence>
<evidence type="ECO:0008006" key="4">
    <source>
        <dbReference type="Google" id="ProtNLM"/>
    </source>
</evidence>
<proteinExistence type="predicted"/>
<dbReference type="SUPFAM" id="SSF48452">
    <property type="entry name" value="TPR-like"/>
    <property type="match status" value="1"/>
</dbReference>
<name>A0ABR7QE31_9FLAO</name>
<feature type="chain" id="PRO_5045720935" description="Tetratricopeptide repeat protein" evidence="1">
    <location>
        <begin position="19"/>
        <end position="391"/>
    </location>
</feature>
<dbReference type="EMBL" id="JACGWS010000014">
    <property type="protein sequence ID" value="MBC8756822.1"/>
    <property type="molecule type" value="Genomic_DNA"/>
</dbReference>
<dbReference type="RefSeq" id="WP_187563865.1">
    <property type="nucleotide sequence ID" value="NZ_JACGWS010000014.1"/>
</dbReference>
<feature type="signal peptide" evidence="1">
    <location>
        <begin position="1"/>
        <end position="18"/>
    </location>
</feature>